<dbReference type="InterPro" id="IPR029063">
    <property type="entry name" value="SAM-dependent_MTases_sf"/>
</dbReference>
<evidence type="ECO:0000259" key="1">
    <source>
        <dbReference type="Pfam" id="PF02384"/>
    </source>
</evidence>
<name>A0A0R1VU56_9LACO</name>
<dbReference type="InterPro" id="IPR048375">
    <property type="entry name" value="YtxK-like_N"/>
</dbReference>
<evidence type="ECO:0000313" key="4">
    <source>
        <dbReference type="Proteomes" id="UP000051451"/>
    </source>
</evidence>
<dbReference type="InterPro" id="IPR016843">
    <property type="entry name" value="S-AdoMet-dep_Ade-MeTrfase_prd"/>
</dbReference>
<proteinExistence type="predicted"/>
<dbReference type="Gene3D" id="3.40.50.150">
    <property type="entry name" value="Vaccinia Virus protein VP39"/>
    <property type="match status" value="1"/>
</dbReference>
<dbReference type="Proteomes" id="UP000051451">
    <property type="component" value="Unassembled WGS sequence"/>
</dbReference>
<dbReference type="Gene3D" id="1.10.150.470">
    <property type="match status" value="1"/>
</dbReference>
<keyword evidence="4" id="KW-1185">Reference proteome</keyword>
<dbReference type="EMBL" id="AZGB01000009">
    <property type="protein sequence ID" value="KRM06948.1"/>
    <property type="molecule type" value="Genomic_DNA"/>
</dbReference>
<dbReference type="PANTHER" id="PTHR41313:SF1">
    <property type="entry name" value="DNA METHYLASE ADENINE-SPECIFIC DOMAIN-CONTAINING PROTEIN"/>
    <property type="match status" value="1"/>
</dbReference>
<dbReference type="AlphaFoldDB" id="A0A0R1VU56"/>
<dbReference type="Pfam" id="PF02384">
    <property type="entry name" value="N6_Mtase"/>
    <property type="match status" value="1"/>
</dbReference>
<dbReference type="RefSeq" id="WP_057871056.1">
    <property type="nucleotide sequence ID" value="NZ_AZGB01000009.1"/>
</dbReference>
<evidence type="ECO:0000313" key="3">
    <source>
        <dbReference type="EMBL" id="KRM06948.1"/>
    </source>
</evidence>
<dbReference type="CDD" id="cd02440">
    <property type="entry name" value="AdoMet_MTases"/>
    <property type="match status" value="1"/>
</dbReference>
<dbReference type="PIRSF" id="PIRSF026567">
    <property type="entry name" value="Adenine_mtase_bact_prd"/>
    <property type="match status" value="1"/>
</dbReference>
<organism evidence="3 4">
    <name type="scientific">Liquorilactobacillus ghanensis DSM 18630</name>
    <dbReference type="NCBI Taxonomy" id="1423750"/>
    <lineage>
        <taxon>Bacteria</taxon>
        <taxon>Bacillati</taxon>
        <taxon>Bacillota</taxon>
        <taxon>Bacilli</taxon>
        <taxon>Lactobacillales</taxon>
        <taxon>Lactobacillaceae</taxon>
        <taxon>Liquorilactobacillus</taxon>
    </lineage>
</organism>
<protein>
    <submittedName>
        <fullName evidence="3">Adenine-specific DNA methylase</fullName>
    </submittedName>
</protein>
<dbReference type="GO" id="GO:0032259">
    <property type="term" value="P:methylation"/>
    <property type="evidence" value="ECO:0007669"/>
    <property type="project" value="UniProtKB-KW"/>
</dbReference>
<evidence type="ECO:0000259" key="2">
    <source>
        <dbReference type="Pfam" id="PF21106"/>
    </source>
</evidence>
<dbReference type="GO" id="GO:0003677">
    <property type="term" value="F:DNA binding"/>
    <property type="evidence" value="ECO:0007669"/>
    <property type="project" value="InterPro"/>
</dbReference>
<dbReference type="Pfam" id="PF21106">
    <property type="entry name" value="YtxK_like"/>
    <property type="match status" value="1"/>
</dbReference>
<dbReference type="SUPFAM" id="SSF53335">
    <property type="entry name" value="S-adenosyl-L-methionine-dependent methyltransferases"/>
    <property type="match status" value="1"/>
</dbReference>
<keyword evidence="3" id="KW-0808">Transferase</keyword>
<dbReference type="PANTHER" id="PTHR41313">
    <property type="entry name" value="ADENINE-SPECIFIC METHYLTRANSFERASE"/>
    <property type="match status" value="1"/>
</dbReference>
<dbReference type="STRING" id="1423750.FC89_GL000257"/>
<keyword evidence="3" id="KW-0489">Methyltransferase</keyword>
<dbReference type="GeneID" id="98318315"/>
<accession>A0A0R1VU56</accession>
<dbReference type="PATRIC" id="fig|1423750.3.peg.261"/>
<dbReference type="OrthoDB" id="9788159at2"/>
<dbReference type="GO" id="GO:0008170">
    <property type="term" value="F:N-methyltransferase activity"/>
    <property type="evidence" value="ECO:0007669"/>
    <property type="project" value="InterPro"/>
</dbReference>
<sequence length="336" mass="37450">MNIGKIEQGLKLFLKSIDILQQALDSSFIDAVIESGDNLNDGKILVENGQPSQSKQIELTAIYDEISQLNLKREQKRQLLQFALLKAEQVDKIQTNHQLTPDVSGILISSLLQNFLNKSQPSLILDLAVGTGNLLFTVANNLEKAGFKKLELSGIDNDDTLLAVASMSAHWQKTAVELFHQDAVEPLVTRKADVVISDLPVGYYPLDKRAANFVVHAAKGHSFTHFLLIEQAMLQLKPGGLGVFLIPKDVFKTTQSNQLLSMIQENGYFQGLLNLPSDLFTDEKAQKAILLLQKKGKQAHQAEPVLIGEFPSVKEHQEVADFIQQIKQWQKENLDY</sequence>
<dbReference type="InterPro" id="IPR052933">
    <property type="entry name" value="DNA_Protect_Modify"/>
</dbReference>
<reference evidence="3 4" key="1">
    <citation type="journal article" date="2015" name="Genome Announc.">
        <title>Expanding the biotechnology potential of lactobacilli through comparative genomics of 213 strains and associated genera.</title>
        <authorList>
            <person name="Sun Z."/>
            <person name="Harris H.M."/>
            <person name="McCann A."/>
            <person name="Guo C."/>
            <person name="Argimon S."/>
            <person name="Zhang W."/>
            <person name="Yang X."/>
            <person name="Jeffery I.B."/>
            <person name="Cooney J.C."/>
            <person name="Kagawa T.F."/>
            <person name="Liu W."/>
            <person name="Song Y."/>
            <person name="Salvetti E."/>
            <person name="Wrobel A."/>
            <person name="Rasinkangas P."/>
            <person name="Parkhill J."/>
            <person name="Rea M.C."/>
            <person name="O'Sullivan O."/>
            <person name="Ritari J."/>
            <person name="Douillard F.P."/>
            <person name="Paul Ross R."/>
            <person name="Yang R."/>
            <person name="Briner A.E."/>
            <person name="Felis G.E."/>
            <person name="de Vos W.M."/>
            <person name="Barrangou R."/>
            <person name="Klaenhammer T.R."/>
            <person name="Caufield P.W."/>
            <person name="Cui Y."/>
            <person name="Zhang H."/>
            <person name="O'Toole P.W."/>
        </authorList>
    </citation>
    <scope>NUCLEOTIDE SEQUENCE [LARGE SCALE GENOMIC DNA]</scope>
    <source>
        <strain evidence="3 4">DSM 18630</strain>
    </source>
</reference>
<gene>
    <name evidence="3" type="ORF">FC89_GL000257</name>
</gene>
<dbReference type="InterPro" id="IPR003356">
    <property type="entry name" value="DNA_methylase_A-5"/>
</dbReference>
<comment type="caution">
    <text evidence="3">The sequence shown here is derived from an EMBL/GenBank/DDBJ whole genome shotgun (WGS) entry which is preliminary data.</text>
</comment>
<feature type="domain" description="YtxK-like N-terminal helical" evidence="2">
    <location>
        <begin position="13"/>
        <end position="87"/>
    </location>
</feature>
<feature type="domain" description="DNA methylase adenine-specific" evidence="1">
    <location>
        <begin position="108"/>
        <end position="307"/>
    </location>
</feature>